<reference evidence="8" key="2">
    <citation type="submission" date="2020-09" db="EMBL/GenBank/DDBJ databases">
        <authorList>
            <person name="Sun Q."/>
            <person name="Sedlacek I."/>
        </authorList>
    </citation>
    <scope>NUCLEOTIDE SEQUENCE</scope>
    <source>
        <strain evidence="8">CCM 7684</strain>
    </source>
</reference>
<dbReference type="GO" id="GO:0009306">
    <property type="term" value="P:protein secretion"/>
    <property type="evidence" value="ECO:0007669"/>
    <property type="project" value="InterPro"/>
</dbReference>
<dbReference type="PRINTS" id="PR00952">
    <property type="entry name" value="TYPE3IMQPROT"/>
</dbReference>
<evidence type="ECO:0000256" key="7">
    <source>
        <dbReference type="SAM" id="Phobius"/>
    </source>
</evidence>
<evidence type="ECO:0000256" key="4">
    <source>
        <dbReference type="ARBA" id="ARBA00022692"/>
    </source>
</evidence>
<name>A0A8J2VUK5_9RHOB</name>
<organism evidence="8 9">
    <name type="scientific">Agaricicola taiwanensis</name>
    <dbReference type="NCBI Taxonomy" id="591372"/>
    <lineage>
        <taxon>Bacteria</taxon>
        <taxon>Pseudomonadati</taxon>
        <taxon>Pseudomonadota</taxon>
        <taxon>Alphaproteobacteria</taxon>
        <taxon>Rhodobacterales</taxon>
        <taxon>Paracoccaceae</taxon>
        <taxon>Agaricicola</taxon>
    </lineage>
</organism>
<evidence type="ECO:0000313" key="8">
    <source>
        <dbReference type="EMBL" id="GGE35926.1"/>
    </source>
</evidence>
<dbReference type="InterPro" id="IPR002191">
    <property type="entry name" value="Bac_export_3"/>
</dbReference>
<feature type="transmembrane region" description="Helical" evidence="7">
    <location>
        <begin position="20"/>
        <end position="41"/>
    </location>
</feature>
<comment type="similarity">
    <text evidence="2">Belongs to the FliQ/MopD/SpaQ family.</text>
</comment>
<evidence type="ECO:0000256" key="6">
    <source>
        <dbReference type="ARBA" id="ARBA00023136"/>
    </source>
</evidence>
<dbReference type="GO" id="GO:0005886">
    <property type="term" value="C:plasma membrane"/>
    <property type="evidence" value="ECO:0007669"/>
    <property type="project" value="UniProtKB-SubCell"/>
</dbReference>
<evidence type="ECO:0000256" key="3">
    <source>
        <dbReference type="ARBA" id="ARBA00022475"/>
    </source>
</evidence>
<protein>
    <submittedName>
        <fullName evidence="8">Type III secretion protein</fullName>
    </submittedName>
</protein>
<evidence type="ECO:0000256" key="1">
    <source>
        <dbReference type="ARBA" id="ARBA00004651"/>
    </source>
</evidence>
<keyword evidence="4 7" id="KW-0812">Transmembrane</keyword>
<keyword evidence="5 7" id="KW-1133">Transmembrane helix</keyword>
<evidence type="ECO:0000313" key="9">
    <source>
        <dbReference type="Proteomes" id="UP000602745"/>
    </source>
</evidence>
<dbReference type="AlphaFoldDB" id="A0A8J2VUK5"/>
<comment type="subcellular location">
    <subcellularLocation>
        <location evidence="1">Cell membrane</location>
        <topology evidence="1">Multi-pass membrane protein</topology>
    </subcellularLocation>
</comment>
<keyword evidence="9" id="KW-1185">Reference proteome</keyword>
<dbReference type="EMBL" id="BMCP01000001">
    <property type="protein sequence ID" value="GGE35926.1"/>
    <property type="molecule type" value="Genomic_DNA"/>
</dbReference>
<dbReference type="Pfam" id="PF01313">
    <property type="entry name" value="Bac_export_3"/>
    <property type="match status" value="1"/>
</dbReference>
<evidence type="ECO:0000256" key="5">
    <source>
        <dbReference type="ARBA" id="ARBA00022989"/>
    </source>
</evidence>
<accession>A0A8J2VUK5</accession>
<dbReference type="Proteomes" id="UP000602745">
    <property type="component" value="Unassembled WGS sequence"/>
</dbReference>
<gene>
    <name evidence="8" type="primary">rhcS</name>
    <name evidence="8" type="ORF">GCM10007276_11730</name>
</gene>
<reference evidence="8" key="1">
    <citation type="journal article" date="2014" name="Int. J. Syst. Evol. Microbiol.">
        <title>Complete genome sequence of Corynebacterium casei LMG S-19264T (=DSM 44701T), isolated from a smear-ripened cheese.</title>
        <authorList>
            <consortium name="US DOE Joint Genome Institute (JGI-PGF)"/>
            <person name="Walter F."/>
            <person name="Albersmeier A."/>
            <person name="Kalinowski J."/>
            <person name="Ruckert C."/>
        </authorList>
    </citation>
    <scope>NUCLEOTIDE SEQUENCE</scope>
    <source>
        <strain evidence="8">CCM 7684</strain>
    </source>
</reference>
<dbReference type="RefSeq" id="WP_188408723.1">
    <property type="nucleotide sequence ID" value="NZ_BMCP01000001.1"/>
</dbReference>
<proteinExistence type="inferred from homology"/>
<feature type="transmembrane region" description="Helical" evidence="7">
    <location>
        <begin position="53"/>
        <end position="73"/>
    </location>
</feature>
<dbReference type="PANTHER" id="PTHR34040:SF2">
    <property type="entry name" value="FLAGELLAR BIOSYNTHETIC PROTEIN FLIQ"/>
    <property type="match status" value="1"/>
</dbReference>
<keyword evidence="6 7" id="KW-0472">Membrane</keyword>
<dbReference type="PANTHER" id="PTHR34040">
    <property type="entry name" value="FLAGELLAR BIOSYNTHETIC PROTEIN FLIQ"/>
    <property type="match status" value="1"/>
</dbReference>
<keyword evidence="3" id="KW-1003">Cell membrane</keyword>
<comment type="caution">
    <text evidence="8">The sequence shown here is derived from an EMBL/GenBank/DDBJ whole genome shotgun (WGS) entry which is preliminary data.</text>
</comment>
<sequence>MIRDVIFASVNNALLTVLYISGPVLLVAVAIGFTIGLLQAVTQIQDQTLPQAVKLLTVLLLIITFGAVMAQLVSQQATVLFTDFPKMTR</sequence>
<evidence type="ECO:0000256" key="2">
    <source>
        <dbReference type="ARBA" id="ARBA00006156"/>
    </source>
</evidence>